<evidence type="ECO:0000256" key="5">
    <source>
        <dbReference type="ARBA" id="ARBA00012865"/>
    </source>
</evidence>
<keyword evidence="7" id="KW-0812">Transmembrane</keyword>
<evidence type="ECO:0000256" key="11">
    <source>
        <dbReference type="ARBA" id="ARBA00022984"/>
    </source>
</evidence>
<name>A0A1M4TI05_9CLOT</name>
<dbReference type="GO" id="GO:0008658">
    <property type="term" value="F:penicillin binding"/>
    <property type="evidence" value="ECO:0007669"/>
    <property type="project" value="InterPro"/>
</dbReference>
<gene>
    <name evidence="20" type="ORF">SAMN02746091_00395</name>
</gene>
<feature type="domain" description="Penicillin-binding protein transpeptidase" evidence="18">
    <location>
        <begin position="392"/>
        <end position="813"/>
    </location>
</feature>
<dbReference type="InterPro" id="IPR001460">
    <property type="entry name" value="PCN-bd_Tpept"/>
</dbReference>
<dbReference type="PANTHER" id="PTHR30627:SF2">
    <property type="entry name" value="PEPTIDOGLYCAN D,D-TRANSPEPTIDASE MRDA"/>
    <property type="match status" value="1"/>
</dbReference>
<dbReference type="GO" id="GO:0071972">
    <property type="term" value="F:peptidoglycan L,D-transpeptidase activity"/>
    <property type="evidence" value="ECO:0007669"/>
    <property type="project" value="TreeGrafter"/>
</dbReference>
<evidence type="ECO:0000256" key="12">
    <source>
        <dbReference type="ARBA" id="ARBA00022989"/>
    </source>
</evidence>
<dbReference type="GO" id="GO:0046677">
    <property type="term" value="P:response to antibiotic"/>
    <property type="evidence" value="ECO:0007669"/>
    <property type="project" value="UniProtKB-UniRule"/>
</dbReference>
<evidence type="ECO:0000256" key="1">
    <source>
        <dbReference type="ARBA" id="ARBA00004167"/>
    </source>
</evidence>
<keyword evidence="11" id="KW-0573">Peptidoglycan synthesis</keyword>
<keyword evidence="21" id="KW-1185">Reference proteome</keyword>
<organism evidence="20 21">
    <name type="scientific">Caloramator proteoclasticus DSM 10124</name>
    <dbReference type="NCBI Taxonomy" id="1121262"/>
    <lineage>
        <taxon>Bacteria</taxon>
        <taxon>Bacillati</taxon>
        <taxon>Bacillota</taxon>
        <taxon>Clostridia</taxon>
        <taxon>Eubacteriales</taxon>
        <taxon>Clostridiaceae</taxon>
        <taxon>Caloramator</taxon>
    </lineage>
</organism>
<dbReference type="InterPro" id="IPR050515">
    <property type="entry name" value="Beta-lactam/transpept"/>
</dbReference>
<evidence type="ECO:0000256" key="3">
    <source>
        <dbReference type="ARBA" id="ARBA00007171"/>
    </source>
</evidence>
<keyword evidence="15" id="KW-0961">Cell wall biogenesis/degradation</keyword>
<comment type="catalytic activity">
    <reaction evidence="17">
        <text>a beta-lactam + H2O = a substituted beta-amino acid</text>
        <dbReference type="Rhea" id="RHEA:20401"/>
        <dbReference type="ChEBI" id="CHEBI:15377"/>
        <dbReference type="ChEBI" id="CHEBI:35627"/>
        <dbReference type="ChEBI" id="CHEBI:140347"/>
        <dbReference type="EC" id="3.5.2.6"/>
    </reaction>
</comment>
<evidence type="ECO:0000256" key="14">
    <source>
        <dbReference type="ARBA" id="ARBA00023251"/>
    </source>
</evidence>
<feature type="domain" description="Penicillin-binding protein dimerisation" evidence="19">
    <location>
        <begin position="49"/>
        <end position="340"/>
    </location>
</feature>
<dbReference type="GO" id="GO:0008360">
    <property type="term" value="P:regulation of cell shape"/>
    <property type="evidence" value="ECO:0007669"/>
    <property type="project" value="UniProtKB-KW"/>
</dbReference>
<evidence type="ECO:0000259" key="18">
    <source>
        <dbReference type="Pfam" id="PF00905"/>
    </source>
</evidence>
<dbReference type="InterPro" id="IPR036138">
    <property type="entry name" value="PBP_dimer_sf"/>
</dbReference>
<evidence type="ECO:0000256" key="7">
    <source>
        <dbReference type="ARBA" id="ARBA00022692"/>
    </source>
</evidence>
<protein>
    <recommendedName>
        <fullName evidence="5 17">Beta-lactamase</fullName>
        <ecNumber evidence="5 17">3.5.2.6</ecNumber>
    </recommendedName>
</protein>
<evidence type="ECO:0000256" key="2">
    <source>
        <dbReference type="ARBA" id="ARBA00004236"/>
    </source>
</evidence>
<keyword evidence="14 17" id="KW-0046">Antibiotic resistance</keyword>
<evidence type="ECO:0000256" key="9">
    <source>
        <dbReference type="ARBA" id="ARBA00022801"/>
    </source>
</evidence>
<dbReference type="Gene3D" id="3.40.710.10">
    <property type="entry name" value="DD-peptidase/beta-lactamase superfamily"/>
    <property type="match status" value="1"/>
</dbReference>
<evidence type="ECO:0000256" key="6">
    <source>
        <dbReference type="ARBA" id="ARBA00022475"/>
    </source>
</evidence>
<evidence type="ECO:0000256" key="13">
    <source>
        <dbReference type="ARBA" id="ARBA00023136"/>
    </source>
</evidence>
<feature type="modified residue" description="N6-carboxylysine" evidence="16">
    <location>
        <position position="476"/>
    </location>
</feature>
<dbReference type="Pfam" id="PF03717">
    <property type="entry name" value="PBP_dimer"/>
    <property type="match status" value="1"/>
</dbReference>
<keyword evidence="13" id="KW-0472">Membrane</keyword>
<dbReference type="GO" id="GO:0071555">
    <property type="term" value="P:cell wall organization"/>
    <property type="evidence" value="ECO:0007669"/>
    <property type="project" value="UniProtKB-KW"/>
</dbReference>
<evidence type="ECO:0000256" key="8">
    <source>
        <dbReference type="ARBA" id="ARBA00022729"/>
    </source>
</evidence>
<dbReference type="EC" id="3.5.2.6" evidence="5 17"/>
<dbReference type="Pfam" id="PF00905">
    <property type="entry name" value="Transpeptidase"/>
    <property type="match status" value="1"/>
</dbReference>
<dbReference type="EMBL" id="FQVG01000004">
    <property type="protein sequence ID" value="SHE43964.1"/>
    <property type="molecule type" value="Genomic_DNA"/>
</dbReference>
<dbReference type="GO" id="GO:0017001">
    <property type="term" value="P:antibiotic catabolic process"/>
    <property type="evidence" value="ECO:0007669"/>
    <property type="project" value="InterPro"/>
</dbReference>
<evidence type="ECO:0000313" key="21">
    <source>
        <dbReference type="Proteomes" id="UP000184423"/>
    </source>
</evidence>
<dbReference type="PROSITE" id="PS00337">
    <property type="entry name" value="BETA_LACTAMASE_D"/>
    <property type="match status" value="1"/>
</dbReference>
<dbReference type="SUPFAM" id="SSF56601">
    <property type="entry name" value="beta-lactamase/transpeptidase-like"/>
    <property type="match status" value="1"/>
</dbReference>
<sequence>MKKNRIKYFTIILIMMFLTLALRLAFLQLINGDYYSQQAEAVFSRVYSEKPQRGEILTTEGIKLATNIQSFNIIYTDNRKVVPEKDIPKVLLKVIRVLKNETPDYEKLILDTLPIKIDNNKVEFDFDVYVSEEDLNLNDNISQEEKLKKIEEKRQKILKAKEERFKKDYNLPLDLDANQTLYELFVKYKIANKNVDRYIFVENMSLQEAKDVLSLRLLIEKNRFYKYKPVEIAKNVSRKTAFYIAMKSEELPNVSFNEEPLRYYPNGDFASHILGYLSRAGEDTAEQYKSLGYDINNEWIGAIGLEAKFENITKNEYGASLRGEPKEKYITVDKFGNQLKLIGEVEGIPGDTIVTTISYNLQKVAEESLERLFKNLQEGKVDGTRRPNANRGAVVVANVKTGEILALVSKPSFDPNLFAEFGTIKDEETRLRIFTPEKFLTETQKYYNEVLKLDIVPKPLYNYATKSLVPPGSTFKLLTSIAALEEGIITPNTIIVDKGMYRELPGFKGNCWIWNEKHTTHGPVNVAKALQVSCNYFYYAVAQKMGWDKFDKWVKKYNLIRNGNNSATGIEIGENFGQASSVEKRKALFIRKYLKNIMEKLKIKEDDKLLSDIKEMFLNENLDDTRLAGLSENQKKYINSAYNQFIAEAKRLSDLLSASIGQGENQFTPLQLAQFYMTVVNGGNRYKLHLVKEILNPDGSLKYKVEPEVLDKVEIKPETYNAVMQGLQKVNEEGSAASVFRNYPIPTGGKTGTVQIFNDFSSEIAKRASADGVVANGVYVGVAPINDPQIVVVVLVYNAGHGYSCASVVKDIYDEYFGLNKMQPNSETSNSQISTTH</sequence>
<comment type="subcellular location">
    <subcellularLocation>
        <location evidence="2">Cell membrane</location>
    </subcellularLocation>
    <subcellularLocation>
        <location evidence="1">Membrane</location>
        <topology evidence="1">Single-pass membrane protein</topology>
    </subcellularLocation>
</comment>
<accession>A0A1M4TI05</accession>
<evidence type="ECO:0000256" key="10">
    <source>
        <dbReference type="ARBA" id="ARBA00022960"/>
    </source>
</evidence>
<reference evidence="21" key="1">
    <citation type="submission" date="2016-11" db="EMBL/GenBank/DDBJ databases">
        <authorList>
            <person name="Varghese N."/>
            <person name="Submissions S."/>
        </authorList>
    </citation>
    <scope>NUCLEOTIDE SEQUENCE [LARGE SCALE GENOMIC DNA]</scope>
    <source>
        <strain evidence="21">DSM 10124</strain>
    </source>
</reference>
<dbReference type="Proteomes" id="UP000184423">
    <property type="component" value="Unassembled WGS sequence"/>
</dbReference>
<dbReference type="AlphaFoldDB" id="A0A1M4TI05"/>
<keyword evidence="12" id="KW-1133">Transmembrane helix</keyword>
<keyword evidence="6" id="KW-1003">Cell membrane</keyword>
<evidence type="ECO:0000256" key="4">
    <source>
        <dbReference type="ARBA" id="ARBA00007898"/>
    </source>
</evidence>
<dbReference type="InterPro" id="IPR002137">
    <property type="entry name" value="Beta-lactam_class-D_AS"/>
</dbReference>
<dbReference type="GO" id="GO:0009252">
    <property type="term" value="P:peptidoglycan biosynthetic process"/>
    <property type="evidence" value="ECO:0007669"/>
    <property type="project" value="UniProtKB-KW"/>
</dbReference>
<dbReference type="Gene3D" id="3.90.1310.10">
    <property type="entry name" value="Penicillin-binding protein 2a (Domain 2)"/>
    <property type="match status" value="1"/>
</dbReference>
<dbReference type="InterPro" id="IPR005311">
    <property type="entry name" value="PBP_dimer"/>
</dbReference>
<evidence type="ECO:0000313" key="20">
    <source>
        <dbReference type="EMBL" id="SHE43964.1"/>
    </source>
</evidence>
<proteinExistence type="inferred from homology"/>
<feature type="active site" description="Acyl-ester intermediate" evidence="16">
    <location>
        <position position="473"/>
    </location>
</feature>
<comment type="similarity">
    <text evidence="3">Belongs to the transpeptidase family.</text>
</comment>
<evidence type="ECO:0000256" key="17">
    <source>
        <dbReference type="RuleBase" id="RU361140"/>
    </source>
</evidence>
<keyword evidence="8" id="KW-0732">Signal</keyword>
<dbReference type="GO" id="GO:0005886">
    <property type="term" value="C:plasma membrane"/>
    <property type="evidence" value="ECO:0007669"/>
    <property type="project" value="UniProtKB-SubCell"/>
</dbReference>
<dbReference type="GO" id="GO:0008800">
    <property type="term" value="F:beta-lactamase activity"/>
    <property type="evidence" value="ECO:0007669"/>
    <property type="project" value="UniProtKB-UniRule"/>
</dbReference>
<keyword evidence="9 17" id="KW-0378">Hydrolase</keyword>
<dbReference type="RefSeq" id="WP_073247755.1">
    <property type="nucleotide sequence ID" value="NZ_FQVG01000004.1"/>
</dbReference>
<comment type="similarity">
    <text evidence="4 17">Belongs to the class-D beta-lactamase family.</text>
</comment>
<evidence type="ECO:0000256" key="16">
    <source>
        <dbReference type="PIRSR" id="PIRSR602137-50"/>
    </source>
</evidence>
<evidence type="ECO:0000256" key="15">
    <source>
        <dbReference type="ARBA" id="ARBA00023316"/>
    </source>
</evidence>
<dbReference type="SUPFAM" id="SSF56519">
    <property type="entry name" value="Penicillin binding protein dimerisation domain"/>
    <property type="match status" value="1"/>
</dbReference>
<keyword evidence="10" id="KW-0133">Cell shape</keyword>
<evidence type="ECO:0000259" key="19">
    <source>
        <dbReference type="Pfam" id="PF03717"/>
    </source>
</evidence>
<dbReference type="PANTHER" id="PTHR30627">
    <property type="entry name" value="PEPTIDOGLYCAN D,D-TRANSPEPTIDASE"/>
    <property type="match status" value="1"/>
</dbReference>
<dbReference type="InterPro" id="IPR012338">
    <property type="entry name" value="Beta-lactam/transpept-like"/>
</dbReference>